<dbReference type="Proteomes" id="UP000004191">
    <property type="component" value="Unassembled WGS sequence"/>
</dbReference>
<protein>
    <recommendedName>
        <fullName evidence="4">Cys-tRNA(Pro)/Cys-tRNA(Cys) deacylase</fullName>
        <ecNumber evidence="4">4.2.-.-</ecNumber>
    </recommendedName>
</protein>
<dbReference type="PIRSF" id="PIRSF006181">
    <property type="entry name" value="EbsC_YbaK"/>
    <property type="match status" value="1"/>
</dbReference>
<feature type="domain" description="YbaK/aminoacyl-tRNA synthetase-associated" evidence="5">
    <location>
        <begin position="30"/>
        <end position="148"/>
    </location>
</feature>
<dbReference type="CDD" id="cd00002">
    <property type="entry name" value="YbaK_deacylase"/>
    <property type="match status" value="1"/>
</dbReference>
<accession>H3NPJ1</accession>
<keyword evidence="3 4" id="KW-0456">Lyase</keyword>
<evidence type="ECO:0000313" key="7">
    <source>
        <dbReference type="Proteomes" id="UP000004191"/>
    </source>
</evidence>
<dbReference type="PANTHER" id="PTHR30411">
    <property type="entry name" value="CYTOPLASMIC PROTEIN"/>
    <property type="match status" value="1"/>
</dbReference>
<dbReference type="Pfam" id="PF04073">
    <property type="entry name" value="tRNA_edit"/>
    <property type="match status" value="1"/>
</dbReference>
<evidence type="ECO:0000256" key="1">
    <source>
        <dbReference type="ARBA" id="ARBA00009798"/>
    </source>
</evidence>
<evidence type="ECO:0000256" key="2">
    <source>
        <dbReference type="ARBA" id="ARBA00022917"/>
    </source>
</evidence>
<dbReference type="GO" id="GO:0006412">
    <property type="term" value="P:translation"/>
    <property type="evidence" value="ECO:0007669"/>
    <property type="project" value="UniProtKB-KW"/>
</dbReference>
<dbReference type="EMBL" id="AGEI01000024">
    <property type="protein sequence ID" value="EHR33219.1"/>
    <property type="molecule type" value="Genomic_DNA"/>
</dbReference>
<dbReference type="InterPro" id="IPR036754">
    <property type="entry name" value="YbaK/aa-tRNA-synt-asso_dom_sf"/>
</dbReference>
<evidence type="ECO:0000313" key="6">
    <source>
        <dbReference type="EMBL" id="EHR33219.1"/>
    </source>
</evidence>
<keyword evidence="7" id="KW-1185">Reference proteome</keyword>
<sequence>MSKNKDKTNVMRLLEQKNIEYIPHKFETDNTLTGRDVAKIIKKDENSVFKTLVTIGKSGKNYVFVIPVNKELNLKLAAEASGEKSIHMIPSKELLGLTGYIHGGCSPIGMKKTFPTFFDEEINKHEIITFSAGKVGYQVELNTSDLSKIIEFKIANLAE</sequence>
<comment type="caution">
    <text evidence="6">The sequence shown here is derived from an EMBL/GenBank/DDBJ whole genome shotgun (WGS) entry which is preliminary data.</text>
</comment>
<dbReference type="Gene3D" id="3.90.960.10">
    <property type="entry name" value="YbaK/aminoacyl-tRNA synthetase-associated domain"/>
    <property type="match status" value="1"/>
</dbReference>
<proteinExistence type="inferred from homology"/>
<dbReference type="NCBIfam" id="TIGR00011">
    <property type="entry name" value="YbaK_EbsC"/>
    <property type="match status" value="1"/>
</dbReference>
<evidence type="ECO:0000256" key="4">
    <source>
        <dbReference type="PIRNR" id="PIRNR006181"/>
    </source>
</evidence>
<dbReference type="eggNOG" id="COG2606">
    <property type="taxonomic scope" value="Bacteria"/>
</dbReference>
<name>H3NPJ1_9FIRM</name>
<dbReference type="GO" id="GO:0016829">
    <property type="term" value="F:lyase activity"/>
    <property type="evidence" value="ECO:0007669"/>
    <property type="project" value="UniProtKB-KW"/>
</dbReference>
<dbReference type="RefSeq" id="WP_005398778.1">
    <property type="nucleotide sequence ID" value="NZ_JH601088.1"/>
</dbReference>
<dbReference type="InterPro" id="IPR004369">
    <property type="entry name" value="Prolyl-tRNA_editing_YbaK/EbsC"/>
</dbReference>
<dbReference type="AlphaFoldDB" id="H3NPJ1"/>
<evidence type="ECO:0000259" key="5">
    <source>
        <dbReference type="Pfam" id="PF04073"/>
    </source>
</evidence>
<dbReference type="EC" id="4.2.-.-" evidence="4"/>
<dbReference type="InterPro" id="IPR007214">
    <property type="entry name" value="YbaK/aa-tRNA-synth-assoc-dom"/>
</dbReference>
<comment type="similarity">
    <text evidence="1 4">Belongs to the prolyl-tRNA editing family. YbaK/EbsC subfamily.</text>
</comment>
<dbReference type="OrthoDB" id="9809296at2"/>
<dbReference type="HOGENOM" id="CLU_094875_3_0_9"/>
<evidence type="ECO:0000256" key="3">
    <source>
        <dbReference type="ARBA" id="ARBA00023239"/>
    </source>
</evidence>
<dbReference type="GO" id="GO:0002161">
    <property type="term" value="F:aminoacyl-tRNA deacylase activity"/>
    <property type="evidence" value="ECO:0007669"/>
    <property type="project" value="InterPro"/>
</dbReference>
<gene>
    <name evidence="6" type="ORF">HMPREF9709_01263</name>
</gene>
<keyword evidence="2 4" id="KW-0648">Protein biosynthesis</keyword>
<reference evidence="6 7" key="1">
    <citation type="submission" date="2012-01" db="EMBL/GenBank/DDBJ databases">
        <title>The Genome Sequence of Helcococcus kunzii ATCC 51366.</title>
        <authorList>
            <consortium name="The Broad Institute Genome Sequencing Platform"/>
            <person name="Earl A."/>
            <person name="Ward D."/>
            <person name="Feldgarden M."/>
            <person name="Gevers D."/>
            <person name="Huys G."/>
            <person name="Young S.K."/>
            <person name="Zeng Q."/>
            <person name="Gargeya S."/>
            <person name="Fitzgerald M."/>
            <person name="Haas B."/>
            <person name="Abouelleil A."/>
            <person name="Alvarado L."/>
            <person name="Arachchi H.M."/>
            <person name="Berlin A."/>
            <person name="Chapman S.B."/>
            <person name="Gearin G."/>
            <person name="Goldberg J."/>
            <person name="Griggs A."/>
            <person name="Gujja S."/>
            <person name="Hansen M."/>
            <person name="Heiman D."/>
            <person name="Howarth C."/>
            <person name="Larimer J."/>
            <person name="Lui A."/>
            <person name="MacDonald P.J.P."/>
            <person name="McCowen C."/>
            <person name="Montmayeur A."/>
            <person name="Murphy C."/>
            <person name="Neiman D."/>
            <person name="Pearson M."/>
            <person name="Priest M."/>
            <person name="Roberts A."/>
            <person name="Saif S."/>
            <person name="Shea T."/>
            <person name="Sisk P."/>
            <person name="Stolte C."/>
            <person name="Sykes S."/>
            <person name="Wortman J."/>
            <person name="Nusbaum C."/>
            <person name="Birren B."/>
        </authorList>
    </citation>
    <scope>NUCLEOTIDE SEQUENCE [LARGE SCALE GENOMIC DNA]</scope>
    <source>
        <strain evidence="6 7">ATCC 51366</strain>
    </source>
</reference>
<dbReference type="PANTHER" id="PTHR30411:SF0">
    <property type="entry name" value="CYS-TRNA(PRO)_CYS-TRNA(CYS) DEACYLASE YBAK"/>
    <property type="match status" value="1"/>
</dbReference>
<dbReference type="SUPFAM" id="SSF55826">
    <property type="entry name" value="YbaK/ProRS associated domain"/>
    <property type="match status" value="1"/>
</dbReference>
<organism evidence="6 7">
    <name type="scientific">Helcococcus kunzii ATCC 51366</name>
    <dbReference type="NCBI Taxonomy" id="883114"/>
    <lineage>
        <taxon>Bacteria</taxon>
        <taxon>Bacillati</taxon>
        <taxon>Bacillota</taxon>
        <taxon>Tissierellia</taxon>
        <taxon>Tissierellales</taxon>
        <taxon>Peptoniphilaceae</taxon>
        <taxon>Helcococcus</taxon>
    </lineage>
</organism>
<dbReference type="PATRIC" id="fig|883114.3.peg.1253"/>
<dbReference type="GeneID" id="96999236"/>
<dbReference type="STRING" id="883114.HMPREF9709_01263"/>